<evidence type="ECO:0000313" key="4">
    <source>
        <dbReference type="Proteomes" id="UP000466442"/>
    </source>
</evidence>
<keyword evidence="2" id="KW-0732">Signal</keyword>
<gene>
    <name evidence="3" type="ORF">GE061_004321</name>
</gene>
<feature type="chain" id="PRO_5035773793" evidence="2">
    <location>
        <begin position="26"/>
        <end position="189"/>
    </location>
</feature>
<keyword evidence="4" id="KW-1185">Reference proteome</keyword>
<proteinExistence type="predicted"/>
<feature type="compositionally biased region" description="Basic and acidic residues" evidence="1">
    <location>
        <begin position="29"/>
        <end position="47"/>
    </location>
</feature>
<evidence type="ECO:0000313" key="3">
    <source>
        <dbReference type="EMBL" id="KAF6201925.1"/>
    </source>
</evidence>
<dbReference type="Proteomes" id="UP000466442">
    <property type="component" value="Linkage Group LG12"/>
</dbReference>
<comment type="caution">
    <text evidence="3">The sequence shown here is derived from an EMBL/GenBank/DDBJ whole genome shotgun (WGS) entry which is preliminary data.</text>
</comment>
<reference evidence="3" key="1">
    <citation type="journal article" date="2021" name="Mol. Ecol. Resour.">
        <title>Apolygus lucorum genome provides insights into omnivorousness and mesophyll feeding.</title>
        <authorList>
            <person name="Liu Y."/>
            <person name="Liu H."/>
            <person name="Wang H."/>
            <person name="Huang T."/>
            <person name="Liu B."/>
            <person name="Yang B."/>
            <person name="Yin L."/>
            <person name="Li B."/>
            <person name="Zhang Y."/>
            <person name="Zhang S."/>
            <person name="Jiang F."/>
            <person name="Zhang X."/>
            <person name="Ren Y."/>
            <person name="Wang B."/>
            <person name="Wang S."/>
            <person name="Lu Y."/>
            <person name="Wu K."/>
            <person name="Fan W."/>
            <person name="Wang G."/>
        </authorList>
    </citation>
    <scope>NUCLEOTIDE SEQUENCE</scope>
    <source>
        <strain evidence="3">12Hb</strain>
    </source>
</reference>
<evidence type="ECO:0000256" key="1">
    <source>
        <dbReference type="SAM" id="MobiDB-lite"/>
    </source>
</evidence>
<protein>
    <submittedName>
        <fullName evidence="3">Uncharacterized protein</fullName>
    </submittedName>
</protein>
<name>A0A8S9X2V0_APOLU</name>
<feature type="region of interest" description="Disordered" evidence="1">
    <location>
        <begin position="28"/>
        <end position="54"/>
    </location>
</feature>
<sequence>MLGMCRPAGISLVLVLVACQQSASGESGQEWKENELGYDDHPNDKSKVSTSLKDMPKEEREKWLGYVDRAMKLHDKSFHPSIKNGIPPPIHQVHVDLLQVLGERTKKFIFKDDKFSCVLIFYVKDGAVGIKNPAVGIKKPPKITGMCVPLNFGNGEIWNNIAKDAHGLENSMVDIFKKALKRTLEKSKQ</sequence>
<feature type="signal peptide" evidence="2">
    <location>
        <begin position="1"/>
        <end position="25"/>
    </location>
</feature>
<accession>A0A8S9X2V0</accession>
<dbReference type="EMBL" id="WIXP02000012">
    <property type="protein sequence ID" value="KAF6201925.1"/>
    <property type="molecule type" value="Genomic_DNA"/>
</dbReference>
<evidence type="ECO:0000256" key="2">
    <source>
        <dbReference type="SAM" id="SignalP"/>
    </source>
</evidence>
<organism evidence="3 4">
    <name type="scientific">Apolygus lucorum</name>
    <name type="common">Small green plant bug</name>
    <name type="synonym">Lygocoris lucorum</name>
    <dbReference type="NCBI Taxonomy" id="248454"/>
    <lineage>
        <taxon>Eukaryota</taxon>
        <taxon>Metazoa</taxon>
        <taxon>Ecdysozoa</taxon>
        <taxon>Arthropoda</taxon>
        <taxon>Hexapoda</taxon>
        <taxon>Insecta</taxon>
        <taxon>Pterygota</taxon>
        <taxon>Neoptera</taxon>
        <taxon>Paraneoptera</taxon>
        <taxon>Hemiptera</taxon>
        <taxon>Heteroptera</taxon>
        <taxon>Panheteroptera</taxon>
        <taxon>Cimicomorpha</taxon>
        <taxon>Miridae</taxon>
        <taxon>Mirini</taxon>
        <taxon>Apolygus</taxon>
    </lineage>
</organism>
<dbReference type="AlphaFoldDB" id="A0A8S9X2V0"/>
<dbReference type="PROSITE" id="PS51257">
    <property type="entry name" value="PROKAR_LIPOPROTEIN"/>
    <property type="match status" value="1"/>
</dbReference>